<feature type="transmembrane region" description="Helical" evidence="10">
    <location>
        <begin position="49"/>
        <end position="69"/>
    </location>
</feature>
<dbReference type="GO" id="GO:0005886">
    <property type="term" value="C:plasma membrane"/>
    <property type="evidence" value="ECO:0007669"/>
    <property type="project" value="UniProtKB-SubCell"/>
</dbReference>
<dbReference type="Proteomes" id="UP000002358">
    <property type="component" value="Chromosome 3"/>
</dbReference>
<dbReference type="InterPro" id="IPR004117">
    <property type="entry name" value="7tm6_olfct_rcpt"/>
</dbReference>
<name>A0A7M6W5X4_NASVI</name>
<evidence type="ECO:0000256" key="2">
    <source>
        <dbReference type="ARBA" id="ARBA00022475"/>
    </source>
</evidence>
<evidence type="ECO:0000256" key="3">
    <source>
        <dbReference type="ARBA" id="ARBA00022606"/>
    </source>
</evidence>
<feature type="transmembrane region" description="Helical" evidence="10">
    <location>
        <begin position="139"/>
        <end position="161"/>
    </location>
</feature>
<proteinExistence type="inferred from homology"/>
<dbReference type="GO" id="GO:0004984">
    <property type="term" value="F:olfactory receptor activity"/>
    <property type="evidence" value="ECO:0007669"/>
    <property type="project" value="InterPro"/>
</dbReference>
<evidence type="ECO:0000256" key="9">
    <source>
        <dbReference type="ARBA" id="ARBA00023224"/>
    </source>
</evidence>
<keyword evidence="9 10" id="KW-0807">Transducer</keyword>
<evidence type="ECO:0000256" key="5">
    <source>
        <dbReference type="ARBA" id="ARBA00022725"/>
    </source>
</evidence>
<feature type="transmembrane region" description="Helical" evidence="10">
    <location>
        <begin position="273"/>
        <end position="296"/>
    </location>
</feature>
<dbReference type="AlphaFoldDB" id="A0A7M6W5X4"/>
<dbReference type="KEGG" id="nvi:100120261"/>
<feature type="transmembrane region" description="Helical" evidence="10">
    <location>
        <begin position="308"/>
        <end position="328"/>
    </location>
</feature>
<keyword evidence="6 10" id="KW-1133">Transmembrane helix</keyword>
<evidence type="ECO:0000256" key="4">
    <source>
        <dbReference type="ARBA" id="ARBA00022692"/>
    </source>
</evidence>
<keyword evidence="3 10" id="KW-0716">Sensory transduction</keyword>
<evidence type="ECO:0000256" key="10">
    <source>
        <dbReference type="RuleBase" id="RU351113"/>
    </source>
</evidence>
<dbReference type="EnsemblMetazoa" id="NM_001190783">
    <property type="protein sequence ID" value="NP_001177712"/>
    <property type="gene ID" value="GeneID_100120261"/>
</dbReference>
<keyword evidence="12" id="KW-1185">Reference proteome</keyword>
<protein>
    <recommendedName>
        <fullName evidence="10">Odorant receptor</fullName>
    </recommendedName>
</protein>
<dbReference type="RefSeq" id="NP_001177712.1">
    <property type="nucleotide sequence ID" value="NM_001190783.1"/>
</dbReference>
<keyword evidence="8 10" id="KW-0675">Receptor</keyword>
<dbReference type="GeneID" id="100120261"/>
<evidence type="ECO:0000313" key="11">
    <source>
        <dbReference type="EnsemblMetazoa" id="NP_001177712"/>
    </source>
</evidence>
<dbReference type="CTD" id="100120261"/>
<comment type="similarity">
    <text evidence="10">Belongs to the insect chemoreceptor superfamily. Heteromeric odorant receptor channel (TC 1.A.69) family.</text>
</comment>
<dbReference type="InParanoid" id="A0A7M6W5X4"/>
<sequence length="403" mass="46855">MLGKSSLNSKIPIRERDFNYSMKLSRITLSIIGLWPFRENIRCSNFKFVVILVSILMTLLSSLTFVYQTDDDDKMFHSLINSLYMLMTLVKLLMMRCKNDKLEVILSEMRIDWRKYERFSDGNKRLVDLYTGKARTSSFVCIFFMEFSITTYFISRVAYALQQPAKIREWDLPYTAVYPFEVTSSLFVPMYLWQVFSAMCLGSVTISIDCLLVTTACHATGQLAALCENIKSYGHEQRHRDETLSSEIECSCIRCIIERHVDIVRYCRLVEDAYNLILLTEFIGTTFQFCLQMYIIVEHSHDKNIVGLLSFCIYLLVFNFRLFMYCNVFDAMVEMGEKVGASAYDISWYDFHPEAVRQLMFCILRANKPLNVTAGKFFSLNRNSYKNVIMTSSSYASVLLSIK</sequence>
<dbReference type="PANTHER" id="PTHR21137:SF35">
    <property type="entry name" value="ODORANT RECEPTOR 19A-RELATED"/>
    <property type="match status" value="1"/>
</dbReference>
<evidence type="ECO:0000313" key="12">
    <source>
        <dbReference type="Proteomes" id="UP000002358"/>
    </source>
</evidence>
<evidence type="ECO:0000256" key="7">
    <source>
        <dbReference type="ARBA" id="ARBA00023136"/>
    </source>
</evidence>
<keyword evidence="4 10" id="KW-0812">Transmembrane</keyword>
<keyword evidence="2" id="KW-1003">Cell membrane</keyword>
<dbReference type="OrthoDB" id="8185860at2759"/>
<accession>A0A7M6W5X4</accession>
<feature type="transmembrane region" description="Helical" evidence="10">
    <location>
        <begin position="191"/>
        <end position="213"/>
    </location>
</feature>
<reference evidence="11" key="1">
    <citation type="submission" date="2021-01" db="UniProtKB">
        <authorList>
            <consortium name="EnsemblMetazoa"/>
        </authorList>
    </citation>
    <scope>IDENTIFICATION</scope>
</reference>
<comment type="subcellular location">
    <subcellularLocation>
        <location evidence="1 10">Cell membrane</location>
        <topology evidence="1 10">Multi-pass membrane protein</topology>
    </subcellularLocation>
</comment>
<dbReference type="SMR" id="A0A7M6W5X4"/>
<organism evidence="11 12">
    <name type="scientific">Nasonia vitripennis</name>
    <name type="common">Parasitic wasp</name>
    <dbReference type="NCBI Taxonomy" id="7425"/>
    <lineage>
        <taxon>Eukaryota</taxon>
        <taxon>Metazoa</taxon>
        <taxon>Ecdysozoa</taxon>
        <taxon>Arthropoda</taxon>
        <taxon>Hexapoda</taxon>
        <taxon>Insecta</taxon>
        <taxon>Pterygota</taxon>
        <taxon>Neoptera</taxon>
        <taxon>Endopterygota</taxon>
        <taxon>Hymenoptera</taxon>
        <taxon>Apocrita</taxon>
        <taxon>Proctotrupomorpha</taxon>
        <taxon>Chalcidoidea</taxon>
        <taxon>Pteromalidae</taxon>
        <taxon>Pteromalinae</taxon>
        <taxon>Nasonia</taxon>
    </lineage>
</organism>
<evidence type="ECO:0000256" key="6">
    <source>
        <dbReference type="ARBA" id="ARBA00022989"/>
    </source>
</evidence>
<dbReference type="Pfam" id="PF02949">
    <property type="entry name" value="7tm_6"/>
    <property type="match status" value="1"/>
</dbReference>
<dbReference type="GO" id="GO:0005549">
    <property type="term" value="F:odorant binding"/>
    <property type="evidence" value="ECO:0007669"/>
    <property type="project" value="InterPro"/>
</dbReference>
<keyword evidence="5 10" id="KW-0552">Olfaction</keyword>
<keyword evidence="7 10" id="KW-0472">Membrane</keyword>
<evidence type="ECO:0000256" key="1">
    <source>
        <dbReference type="ARBA" id="ARBA00004651"/>
    </source>
</evidence>
<dbReference type="GO" id="GO:0007165">
    <property type="term" value="P:signal transduction"/>
    <property type="evidence" value="ECO:0007669"/>
    <property type="project" value="UniProtKB-KW"/>
</dbReference>
<comment type="caution">
    <text evidence="10">Lacks conserved residue(s) required for the propagation of feature annotation.</text>
</comment>
<feature type="transmembrane region" description="Helical" evidence="10">
    <location>
        <begin position="75"/>
        <end position="94"/>
    </location>
</feature>
<dbReference type="PANTHER" id="PTHR21137">
    <property type="entry name" value="ODORANT RECEPTOR"/>
    <property type="match status" value="1"/>
</dbReference>
<evidence type="ECO:0000256" key="8">
    <source>
        <dbReference type="ARBA" id="ARBA00023170"/>
    </source>
</evidence>